<feature type="transmembrane region" description="Helical" evidence="10">
    <location>
        <begin position="386"/>
        <end position="409"/>
    </location>
</feature>
<keyword evidence="13" id="KW-1185">Reference proteome</keyword>
<feature type="compositionally biased region" description="Basic and acidic residues" evidence="9">
    <location>
        <begin position="24"/>
        <end position="36"/>
    </location>
</feature>
<evidence type="ECO:0000256" key="10">
    <source>
        <dbReference type="SAM" id="Phobius"/>
    </source>
</evidence>
<evidence type="ECO:0000256" key="8">
    <source>
        <dbReference type="ARBA" id="ARBA00023180"/>
    </source>
</evidence>
<dbReference type="EMBL" id="CP090172">
    <property type="protein sequence ID" value="UJO22737.1"/>
    <property type="molecule type" value="Genomic_DNA"/>
</dbReference>
<dbReference type="RefSeq" id="XP_047767103.1">
    <property type="nucleotide sequence ID" value="XM_047911450.1"/>
</dbReference>
<evidence type="ECO:0000256" key="9">
    <source>
        <dbReference type="SAM" id="MobiDB-lite"/>
    </source>
</evidence>
<feature type="transmembrane region" description="Helical" evidence="10">
    <location>
        <begin position="151"/>
        <end position="170"/>
    </location>
</feature>
<feature type="region of interest" description="Disordered" evidence="9">
    <location>
        <begin position="1"/>
        <end position="63"/>
    </location>
</feature>
<dbReference type="FunFam" id="1.20.1720.10:FF:000012">
    <property type="entry name" value="MFS toxin efflux pump (AflT)"/>
    <property type="match status" value="1"/>
</dbReference>
<evidence type="ECO:0000313" key="12">
    <source>
        <dbReference type="EMBL" id="UJO22737.1"/>
    </source>
</evidence>
<dbReference type="InterPro" id="IPR036259">
    <property type="entry name" value="MFS_trans_sf"/>
</dbReference>
<evidence type="ECO:0000256" key="5">
    <source>
        <dbReference type="ARBA" id="ARBA00022692"/>
    </source>
</evidence>
<feature type="compositionally biased region" description="Basic and acidic residues" evidence="9">
    <location>
        <begin position="1"/>
        <end position="15"/>
    </location>
</feature>
<feature type="transmembrane region" description="Helical" evidence="10">
    <location>
        <begin position="176"/>
        <end position="196"/>
    </location>
</feature>
<keyword evidence="4" id="KW-1003">Cell membrane</keyword>
<feature type="transmembrane region" description="Helical" evidence="10">
    <location>
        <begin position="312"/>
        <end position="332"/>
    </location>
</feature>
<accession>A0A9Q8UUF1</accession>
<dbReference type="GO" id="GO:0005886">
    <property type="term" value="C:plasma membrane"/>
    <property type="evidence" value="ECO:0007669"/>
    <property type="project" value="UniProtKB-SubCell"/>
</dbReference>
<feature type="domain" description="Major facilitator superfamily (MFS) profile" evidence="11">
    <location>
        <begin position="86"/>
        <end position="574"/>
    </location>
</feature>
<feature type="transmembrane region" description="Helical" evidence="10">
    <location>
        <begin position="208"/>
        <end position="227"/>
    </location>
</feature>
<sequence>MKFFNKESKLDDTKVASDSASHSSRSDVHDGTDEKTTIAALTANLQPSSHDDPEMPAAEKQPNVDVDAHADDDDVEYPKAMKLALITIALCLSVFCMALDNTIISTAIPKITDQFKSIDDVGWYGSSYLLTTCAFQLFFGKLYTFYSIKWVYLIALAIFEIGSALCGAAPNSEALIIGRAVAGLGSAGIFSGAILIVANTVPLVKRPIYTGCIGAMYGIASVAGPLMGGAFTDHVSWRWCFYINLPIGAVTILFIALFYSPGKAKKSLAVGWKSKAEQFDIIGTTIFLPMIICLLLALQWGGSRYPWSSGRIIALLVVFAVLLLIWIGVQVWKKENATVPPRIIKNRTVASAAWFGASLGASFFIFVYYLPIWFQAIKGVSATKSGIMNIPSILSLVIFSLIAGGIITYVGYYTPFVIASSVLMTIGAGMLSTFTPTSGSAEWIGYQVLYGAGIGLGMQQTLIAVQTVLPGPDIPIGTAIVMFSQTLGGALFISVAQNVFTNRLLQNVKAIVPDLDPMAVMNAGATTLQQVIPSQYLAGVRLAYNDSLMDTFYVGVAMAAVSFFGAILFEWKSVKGKKIEMAAA</sequence>
<evidence type="ECO:0000256" key="1">
    <source>
        <dbReference type="ARBA" id="ARBA00004651"/>
    </source>
</evidence>
<dbReference type="Proteomes" id="UP000756132">
    <property type="component" value="Chromosome 10"/>
</dbReference>
<keyword evidence="5 10" id="KW-0812">Transmembrane</keyword>
<dbReference type="PANTHER" id="PTHR23501">
    <property type="entry name" value="MAJOR FACILITATOR SUPERFAMILY"/>
    <property type="match status" value="1"/>
</dbReference>
<dbReference type="InterPro" id="IPR011701">
    <property type="entry name" value="MFS"/>
</dbReference>
<dbReference type="PANTHER" id="PTHR23501:SF199">
    <property type="entry name" value="MFS EFFLUX TRANSPORTER INPD-RELATED"/>
    <property type="match status" value="1"/>
</dbReference>
<feature type="transmembrane region" description="Helical" evidence="10">
    <location>
        <begin position="552"/>
        <end position="571"/>
    </location>
</feature>
<feature type="transmembrane region" description="Helical" evidence="10">
    <location>
        <begin position="476"/>
        <end position="496"/>
    </location>
</feature>
<evidence type="ECO:0000259" key="11">
    <source>
        <dbReference type="PROSITE" id="PS50850"/>
    </source>
</evidence>
<proteinExistence type="inferred from homology"/>
<dbReference type="FunFam" id="1.20.1250.20:FF:000196">
    <property type="entry name" value="MFS toxin efflux pump (AflT)"/>
    <property type="match status" value="1"/>
</dbReference>
<comment type="similarity">
    <text evidence="2">Belongs to the major facilitator superfamily. TCR/Tet family.</text>
</comment>
<reference evidence="12" key="1">
    <citation type="submission" date="2021-12" db="EMBL/GenBank/DDBJ databases">
        <authorList>
            <person name="Zaccaron A."/>
            <person name="Stergiopoulos I."/>
        </authorList>
    </citation>
    <scope>NUCLEOTIDE SEQUENCE</scope>
    <source>
        <strain evidence="12">Race5_Kim</strain>
    </source>
</reference>
<dbReference type="Pfam" id="PF07690">
    <property type="entry name" value="MFS_1"/>
    <property type="match status" value="1"/>
</dbReference>
<keyword evidence="3" id="KW-0813">Transport</keyword>
<dbReference type="GO" id="GO:0022857">
    <property type="term" value="F:transmembrane transporter activity"/>
    <property type="evidence" value="ECO:0007669"/>
    <property type="project" value="InterPro"/>
</dbReference>
<dbReference type="KEGG" id="ffu:CLAFUR5_12302"/>
<feature type="transmembrane region" description="Helical" evidence="10">
    <location>
        <begin position="121"/>
        <end position="139"/>
    </location>
</feature>
<evidence type="ECO:0000256" key="7">
    <source>
        <dbReference type="ARBA" id="ARBA00023136"/>
    </source>
</evidence>
<dbReference type="FunFam" id="1.20.1250.20:FF:000489">
    <property type="entry name" value="MFS general substrate transporter"/>
    <property type="match status" value="1"/>
</dbReference>
<feature type="transmembrane region" description="Helical" evidence="10">
    <location>
        <begin position="239"/>
        <end position="259"/>
    </location>
</feature>
<reference evidence="12" key="2">
    <citation type="journal article" date="2022" name="Microb. Genom.">
        <title>A chromosome-scale genome assembly of the tomato pathogen Cladosporium fulvum reveals a compartmentalized genome architecture and the presence of a dispensable chromosome.</title>
        <authorList>
            <person name="Zaccaron A.Z."/>
            <person name="Chen L.H."/>
            <person name="Samaras A."/>
            <person name="Stergiopoulos I."/>
        </authorList>
    </citation>
    <scope>NUCLEOTIDE SEQUENCE</scope>
    <source>
        <strain evidence="12">Race5_Kim</strain>
    </source>
</reference>
<evidence type="ECO:0000256" key="2">
    <source>
        <dbReference type="ARBA" id="ARBA00007520"/>
    </source>
</evidence>
<feature type="transmembrane region" description="Helical" evidence="10">
    <location>
        <begin position="352"/>
        <end position="374"/>
    </location>
</feature>
<keyword evidence="6 10" id="KW-1133">Transmembrane helix</keyword>
<keyword evidence="8" id="KW-0325">Glycoprotein</keyword>
<dbReference type="InterPro" id="IPR020846">
    <property type="entry name" value="MFS_dom"/>
</dbReference>
<dbReference type="OMA" id="WCILAFG"/>
<dbReference type="PROSITE" id="PS50850">
    <property type="entry name" value="MFS"/>
    <property type="match status" value="1"/>
</dbReference>
<dbReference type="PRINTS" id="PR01036">
    <property type="entry name" value="TCRTETB"/>
</dbReference>
<feature type="transmembrane region" description="Helical" evidence="10">
    <location>
        <begin position="448"/>
        <end position="469"/>
    </location>
</feature>
<evidence type="ECO:0000256" key="4">
    <source>
        <dbReference type="ARBA" id="ARBA00022475"/>
    </source>
</evidence>
<comment type="subcellular location">
    <subcellularLocation>
        <location evidence="1">Cell membrane</location>
        <topology evidence="1">Multi-pass membrane protein</topology>
    </subcellularLocation>
</comment>
<feature type="transmembrane region" description="Helical" evidence="10">
    <location>
        <begin position="83"/>
        <end position="109"/>
    </location>
</feature>
<evidence type="ECO:0000256" key="3">
    <source>
        <dbReference type="ARBA" id="ARBA00022448"/>
    </source>
</evidence>
<dbReference type="SUPFAM" id="SSF103473">
    <property type="entry name" value="MFS general substrate transporter"/>
    <property type="match status" value="1"/>
</dbReference>
<dbReference type="CDD" id="cd17502">
    <property type="entry name" value="MFS_Azr1_MDR_like"/>
    <property type="match status" value="1"/>
</dbReference>
<name>A0A9Q8UUF1_PASFU</name>
<dbReference type="Gene3D" id="1.20.1250.20">
    <property type="entry name" value="MFS general substrate transporter like domains"/>
    <property type="match status" value="1"/>
</dbReference>
<keyword evidence="7 10" id="KW-0472">Membrane</keyword>
<feature type="transmembrane region" description="Helical" evidence="10">
    <location>
        <begin position="416"/>
        <end position="436"/>
    </location>
</feature>
<dbReference type="Gene3D" id="1.20.1720.10">
    <property type="entry name" value="Multidrug resistance protein D"/>
    <property type="match status" value="1"/>
</dbReference>
<dbReference type="AlphaFoldDB" id="A0A9Q8UUF1"/>
<evidence type="ECO:0000313" key="13">
    <source>
        <dbReference type="Proteomes" id="UP000756132"/>
    </source>
</evidence>
<dbReference type="GeneID" id="71992180"/>
<organism evidence="12 13">
    <name type="scientific">Passalora fulva</name>
    <name type="common">Tomato leaf mold</name>
    <name type="synonym">Cladosporium fulvum</name>
    <dbReference type="NCBI Taxonomy" id="5499"/>
    <lineage>
        <taxon>Eukaryota</taxon>
        <taxon>Fungi</taxon>
        <taxon>Dikarya</taxon>
        <taxon>Ascomycota</taxon>
        <taxon>Pezizomycotina</taxon>
        <taxon>Dothideomycetes</taxon>
        <taxon>Dothideomycetidae</taxon>
        <taxon>Mycosphaerellales</taxon>
        <taxon>Mycosphaerellaceae</taxon>
        <taxon>Fulvia</taxon>
    </lineage>
</organism>
<protein>
    <submittedName>
        <fullName evidence="12">MFS-type efflux pump MFS1</fullName>
    </submittedName>
</protein>
<dbReference type="OrthoDB" id="10021397at2759"/>
<gene>
    <name evidence="12" type="ORF">CLAFUR5_12302</name>
</gene>
<evidence type="ECO:0000256" key="6">
    <source>
        <dbReference type="ARBA" id="ARBA00022989"/>
    </source>
</evidence>
<feature type="transmembrane region" description="Helical" evidence="10">
    <location>
        <begin position="279"/>
        <end position="300"/>
    </location>
</feature>